<dbReference type="Proteomes" id="UP000677228">
    <property type="component" value="Unassembled WGS sequence"/>
</dbReference>
<organism evidence="1 3">
    <name type="scientific">Didymodactylos carnosus</name>
    <dbReference type="NCBI Taxonomy" id="1234261"/>
    <lineage>
        <taxon>Eukaryota</taxon>
        <taxon>Metazoa</taxon>
        <taxon>Spiralia</taxon>
        <taxon>Gnathifera</taxon>
        <taxon>Rotifera</taxon>
        <taxon>Eurotatoria</taxon>
        <taxon>Bdelloidea</taxon>
        <taxon>Philodinida</taxon>
        <taxon>Philodinidae</taxon>
        <taxon>Didymodactylos</taxon>
    </lineage>
</organism>
<reference evidence="1" key="1">
    <citation type="submission" date="2021-02" db="EMBL/GenBank/DDBJ databases">
        <authorList>
            <person name="Nowell W R."/>
        </authorList>
    </citation>
    <scope>NUCLEOTIDE SEQUENCE</scope>
</reference>
<accession>A0A8S2E1D7</accession>
<protein>
    <submittedName>
        <fullName evidence="1">Uncharacterized protein</fullName>
    </submittedName>
</protein>
<dbReference type="EMBL" id="CAJNOK010008381">
    <property type="protein sequence ID" value="CAF1062120.1"/>
    <property type="molecule type" value="Genomic_DNA"/>
</dbReference>
<evidence type="ECO:0000313" key="2">
    <source>
        <dbReference type="EMBL" id="CAF3827578.1"/>
    </source>
</evidence>
<evidence type="ECO:0000313" key="1">
    <source>
        <dbReference type="EMBL" id="CAF1062120.1"/>
    </source>
</evidence>
<comment type="caution">
    <text evidence="1">The sequence shown here is derived from an EMBL/GenBank/DDBJ whole genome shotgun (WGS) entry which is preliminary data.</text>
</comment>
<dbReference type="AlphaFoldDB" id="A0A8S2E1D7"/>
<gene>
    <name evidence="1" type="ORF">OVA965_LOCUS17469</name>
    <name evidence="2" type="ORF">TMI583_LOCUS17481</name>
</gene>
<dbReference type="Proteomes" id="UP000682733">
    <property type="component" value="Unassembled WGS sequence"/>
</dbReference>
<dbReference type="EMBL" id="CAJOBA010008398">
    <property type="protein sequence ID" value="CAF3827578.1"/>
    <property type="molecule type" value="Genomic_DNA"/>
</dbReference>
<sequence length="450" mass="52652">MKYSRRIMSFEKLRFVPSIITKDTIPTRTRCIEPNCVIECTDLYTNDTSVETVEQGRLTLEQAQHLLIDLGEDAVVNEMINDYPKPKLCPLRSPNGQSTNRQVEYYPMSFGFVENRLPSSIPRNVSLSNGTTQIVQQTCLPKKTIDFSLLIPGQKETYTFGFGQELDYRRVYGSAYFALTKRKGGWDCNRHYEIISSGTMPYFERLEFAGALMMKHLPKPLLLEARNMPGVHRQNMTIDHKLFNHTQYNLLLHRLLYYAKRRLTTTKLVEYILTTIKYPYKDPLKNHSILYISHPDSDFQKDYILHGFTLIFERDVHVYEPAHYLYEYPVNKQWSAGETLKYYKHILYGLGYGYALSLRKYFYLYKRDKEELGSEAVVRENINSKRYSLIVFGAIYRRNALFSLVAGKYNCSQIVLIDGEDEQRDVRRSEYAQSGTYFLREVPDDCNAFT</sequence>
<proteinExistence type="predicted"/>
<name>A0A8S2E1D7_9BILA</name>
<evidence type="ECO:0000313" key="3">
    <source>
        <dbReference type="Proteomes" id="UP000677228"/>
    </source>
</evidence>